<keyword evidence="2" id="KW-0238">DNA-binding</keyword>
<dbReference type="InterPro" id="IPR012318">
    <property type="entry name" value="HTH_CRP"/>
</dbReference>
<dbReference type="InterPro" id="IPR036388">
    <property type="entry name" value="WH-like_DNA-bd_sf"/>
</dbReference>
<dbReference type="PROSITE" id="PS50042">
    <property type="entry name" value="CNMP_BINDING_3"/>
    <property type="match status" value="1"/>
</dbReference>
<dbReference type="Pfam" id="PF13545">
    <property type="entry name" value="HTH_Crp_2"/>
    <property type="match status" value="1"/>
</dbReference>
<comment type="caution">
    <text evidence="6">The sequence shown here is derived from an EMBL/GenBank/DDBJ whole genome shotgun (WGS) entry which is preliminary data.</text>
</comment>
<reference evidence="6 7" key="1">
    <citation type="submission" date="2018-02" db="EMBL/GenBank/DDBJ databases">
        <title>Genome sequences of Apibacter spp., gut symbionts of Asian honey bees.</title>
        <authorList>
            <person name="Kwong W.K."/>
            <person name="Steele M.I."/>
            <person name="Moran N.A."/>
        </authorList>
    </citation>
    <scope>NUCLEOTIDE SEQUENCE [LARGE SCALE GENOMIC DNA]</scope>
    <source>
        <strain evidence="7">wkB301</strain>
    </source>
</reference>
<dbReference type="CDD" id="cd00038">
    <property type="entry name" value="CAP_ED"/>
    <property type="match status" value="1"/>
</dbReference>
<dbReference type="Gene3D" id="1.10.10.10">
    <property type="entry name" value="Winged helix-like DNA-binding domain superfamily/Winged helix DNA-binding domain"/>
    <property type="match status" value="1"/>
</dbReference>
<keyword evidence="1" id="KW-0805">Transcription regulation</keyword>
<feature type="domain" description="HTH crp-type" evidence="5">
    <location>
        <begin position="152"/>
        <end position="223"/>
    </location>
</feature>
<dbReference type="OrthoDB" id="9127033at2"/>
<dbReference type="GO" id="GO:0003700">
    <property type="term" value="F:DNA-binding transcription factor activity"/>
    <property type="evidence" value="ECO:0007669"/>
    <property type="project" value="TreeGrafter"/>
</dbReference>
<dbReference type="PANTHER" id="PTHR24567:SF74">
    <property type="entry name" value="HTH-TYPE TRANSCRIPTIONAL REGULATOR ARCR"/>
    <property type="match status" value="1"/>
</dbReference>
<dbReference type="GO" id="GO:0005829">
    <property type="term" value="C:cytosol"/>
    <property type="evidence" value="ECO:0007669"/>
    <property type="project" value="TreeGrafter"/>
</dbReference>
<organism evidence="6 7">
    <name type="scientific">Apibacter adventoris</name>
    <dbReference type="NCBI Taxonomy" id="1679466"/>
    <lineage>
        <taxon>Bacteria</taxon>
        <taxon>Pseudomonadati</taxon>
        <taxon>Bacteroidota</taxon>
        <taxon>Flavobacteriia</taxon>
        <taxon>Flavobacteriales</taxon>
        <taxon>Weeksellaceae</taxon>
        <taxon>Apibacter</taxon>
    </lineage>
</organism>
<dbReference type="SMART" id="SM00419">
    <property type="entry name" value="HTH_CRP"/>
    <property type="match status" value="1"/>
</dbReference>
<gene>
    <name evidence="6" type="ORF">C4S77_01840</name>
</gene>
<evidence type="ECO:0000313" key="7">
    <source>
        <dbReference type="Proteomes" id="UP000238042"/>
    </source>
</evidence>
<evidence type="ECO:0000256" key="3">
    <source>
        <dbReference type="ARBA" id="ARBA00023163"/>
    </source>
</evidence>
<evidence type="ECO:0000259" key="5">
    <source>
        <dbReference type="PROSITE" id="PS51063"/>
    </source>
</evidence>
<dbReference type="AlphaFoldDB" id="A0A2S8AGQ3"/>
<name>A0A2S8AGQ3_9FLAO</name>
<feature type="domain" description="Cyclic nucleotide-binding" evidence="4">
    <location>
        <begin position="18"/>
        <end position="121"/>
    </location>
</feature>
<dbReference type="InterPro" id="IPR018490">
    <property type="entry name" value="cNMP-bd_dom_sf"/>
</dbReference>
<dbReference type="InterPro" id="IPR036390">
    <property type="entry name" value="WH_DNA-bd_sf"/>
</dbReference>
<dbReference type="PROSITE" id="PS51063">
    <property type="entry name" value="HTH_CRP_2"/>
    <property type="match status" value="1"/>
</dbReference>
<dbReference type="Gene3D" id="2.60.120.10">
    <property type="entry name" value="Jelly Rolls"/>
    <property type="match status" value="1"/>
</dbReference>
<evidence type="ECO:0000259" key="4">
    <source>
        <dbReference type="PROSITE" id="PS50042"/>
    </source>
</evidence>
<dbReference type="SMART" id="SM00100">
    <property type="entry name" value="cNMP"/>
    <property type="match status" value="1"/>
</dbReference>
<dbReference type="GO" id="GO:0003677">
    <property type="term" value="F:DNA binding"/>
    <property type="evidence" value="ECO:0007669"/>
    <property type="project" value="UniProtKB-KW"/>
</dbReference>
<proteinExistence type="predicted"/>
<evidence type="ECO:0000256" key="1">
    <source>
        <dbReference type="ARBA" id="ARBA00023015"/>
    </source>
</evidence>
<dbReference type="PANTHER" id="PTHR24567">
    <property type="entry name" value="CRP FAMILY TRANSCRIPTIONAL REGULATORY PROTEIN"/>
    <property type="match status" value="1"/>
</dbReference>
<accession>A0A2S8AGQ3</accession>
<dbReference type="SUPFAM" id="SSF51206">
    <property type="entry name" value="cAMP-binding domain-like"/>
    <property type="match status" value="1"/>
</dbReference>
<dbReference type="EMBL" id="PSZM01000001">
    <property type="protein sequence ID" value="PQL95560.1"/>
    <property type="molecule type" value="Genomic_DNA"/>
</dbReference>
<dbReference type="SUPFAM" id="SSF46785">
    <property type="entry name" value="Winged helix' DNA-binding domain"/>
    <property type="match status" value="1"/>
</dbReference>
<evidence type="ECO:0000313" key="6">
    <source>
        <dbReference type="EMBL" id="PQL95560.1"/>
    </source>
</evidence>
<dbReference type="InterPro" id="IPR014710">
    <property type="entry name" value="RmlC-like_jellyroll"/>
</dbReference>
<evidence type="ECO:0000256" key="2">
    <source>
        <dbReference type="ARBA" id="ARBA00023125"/>
    </source>
</evidence>
<keyword evidence="3" id="KW-0804">Transcription</keyword>
<dbReference type="InterPro" id="IPR000595">
    <property type="entry name" value="cNMP-bd_dom"/>
</dbReference>
<dbReference type="Pfam" id="PF00027">
    <property type="entry name" value="cNMP_binding"/>
    <property type="match status" value="1"/>
</dbReference>
<dbReference type="InterPro" id="IPR050397">
    <property type="entry name" value="Env_Response_Regulators"/>
</dbReference>
<dbReference type="RefSeq" id="WP_105194475.1">
    <property type="nucleotide sequence ID" value="NZ_PSZM01000001.1"/>
</dbReference>
<sequence>MTKDSVDLILSELKNKEILDQFTKEEMDILDKEMREIHYEKGQEIIHEGYKPTGIYGILRGTAKLYKSGFNGKEQILRFTKKGDLVGYRSLLGGESFSASCTVLEEVNAVYVPELIFHKLLEISSKVSFDILKKISQDLGEAGKTITLLAQKTVRERLAEILLFLENKLGMDSEGFIKITLTREEMANLIGTATESAIRLISEFKTDDLIEVEGRKIKILNHQKLTRLGHVIA</sequence>
<protein>
    <submittedName>
        <fullName evidence="6">Crp/Fnr family transcriptional regulator</fullName>
    </submittedName>
</protein>
<keyword evidence="7" id="KW-1185">Reference proteome</keyword>
<dbReference type="Proteomes" id="UP000238042">
    <property type="component" value="Unassembled WGS sequence"/>
</dbReference>